<keyword evidence="3" id="KW-0539">Nucleus</keyword>
<dbReference type="InterPro" id="IPR036390">
    <property type="entry name" value="WH_DNA-bd_sf"/>
</dbReference>
<evidence type="ECO:0000313" key="6">
    <source>
        <dbReference type="EMBL" id="OMJ88741.1"/>
    </source>
</evidence>
<dbReference type="Proteomes" id="UP000187209">
    <property type="component" value="Unassembled WGS sequence"/>
</dbReference>
<keyword evidence="2" id="KW-0238">DNA-binding</keyword>
<comment type="caution">
    <text evidence="6">The sequence shown here is derived from an EMBL/GenBank/DDBJ whole genome shotgun (WGS) entry which is preliminary data.</text>
</comment>
<evidence type="ECO:0000313" key="7">
    <source>
        <dbReference type="Proteomes" id="UP000187209"/>
    </source>
</evidence>
<evidence type="ECO:0000256" key="1">
    <source>
        <dbReference type="ARBA" id="ARBA00004123"/>
    </source>
</evidence>
<name>A0A1R2CIC0_9CILI</name>
<evidence type="ECO:0000256" key="4">
    <source>
        <dbReference type="RuleBase" id="RU004020"/>
    </source>
</evidence>
<evidence type="ECO:0000256" key="3">
    <source>
        <dbReference type="ARBA" id="ARBA00023242"/>
    </source>
</evidence>
<organism evidence="6 7">
    <name type="scientific">Stentor coeruleus</name>
    <dbReference type="NCBI Taxonomy" id="5963"/>
    <lineage>
        <taxon>Eukaryota</taxon>
        <taxon>Sar</taxon>
        <taxon>Alveolata</taxon>
        <taxon>Ciliophora</taxon>
        <taxon>Postciliodesmatophora</taxon>
        <taxon>Heterotrichea</taxon>
        <taxon>Heterotrichida</taxon>
        <taxon>Stentoridae</taxon>
        <taxon>Stentor</taxon>
    </lineage>
</organism>
<dbReference type="GO" id="GO:0043565">
    <property type="term" value="F:sequence-specific DNA binding"/>
    <property type="evidence" value="ECO:0007669"/>
    <property type="project" value="InterPro"/>
</dbReference>
<dbReference type="Pfam" id="PF00447">
    <property type="entry name" value="HSF_DNA-bind"/>
    <property type="match status" value="1"/>
</dbReference>
<dbReference type="InterPro" id="IPR036388">
    <property type="entry name" value="WH-like_DNA-bd_sf"/>
</dbReference>
<accession>A0A1R2CIC0</accession>
<dbReference type="InterPro" id="IPR000232">
    <property type="entry name" value="HSF_DNA-bd"/>
</dbReference>
<evidence type="ECO:0000256" key="2">
    <source>
        <dbReference type="ARBA" id="ARBA00023125"/>
    </source>
</evidence>
<comment type="similarity">
    <text evidence="4">Belongs to the HSF family.</text>
</comment>
<gene>
    <name evidence="6" type="ORF">SteCoe_9286</name>
</gene>
<dbReference type="GO" id="GO:0005634">
    <property type="term" value="C:nucleus"/>
    <property type="evidence" value="ECO:0007669"/>
    <property type="project" value="UniProtKB-SubCell"/>
</dbReference>
<feature type="domain" description="HSF-type DNA-binding" evidence="5">
    <location>
        <begin position="4"/>
        <end position="98"/>
    </location>
</feature>
<dbReference type="AlphaFoldDB" id="A0A1R2CIC0"/>
<dbReference type="SUPFAM" id="SSF46785">
    <property type="entry name" value="Winged helix' DNA-binding domain"/>
    <property type="match status" value="1"/>
</dbReference>
<comment type="subcellular location">
    <subcellularLocation>
        <location evidence="1">Nucleus</location>
    </subcellularLocation>
</comment>
<dbReference type="Gene3D" id="1.10.10.10">
    <property type="entry name" value="Winged helix-like DNA-binding domain superfamily/Winged helix DNA-binding domain"/>
    <property type="match status" value="1"/>
</dbReference>
<evidence type="ECO:0000259" key="5">
    <source>
        <dbReference type="SMART" id="SM00415"/>
    </source>
</evidence>
<proteinExistence type="inferred from homology"/>
<dbReference type="SMART" id="SM00415">
    <property type="entry name" value="HSF"/>
    <property type="match status" value="1"/>
</dbReference>
<dbReference type="PANTHER" id="PTHR10015">
    <property type="entry name" value="HEAT SHOCK TRANSCRIPTION FACTOR"/>
    <property type="match status" value="1"/>
</dbReference>
<reference evidence="6 7" key="1">
    <citation type="submission" date="2016-11" db="EMBL/GenBank/DDBJ databases">
        <title>The macronuclear genome of Stentor coeruleus: a giant cell with tiny introns.</title>
        <authorList>
            <person name="Slabodnick M."/>
            <person name="Ruby J.G."/>
            <person name="Reiff S.B."/>
            <person name="Swart E.C."/>
            <person name="Gosai S."/>
            <person name="Prabakaran S."/>
            <person name="Witkowska E."/>
            <person name="Larue G.E."/>
            <person name="Fisher S."/>
            <person name="Freeman R.M."/>
            <person name="Gunawardena J."/>
            <person name="Chu W."/>
            <person name="Stover N.A."/>
            <person name="Gregory B.D."/>
            <person name="Nowacki M."/>
            <person name="Derisi J."/>
            <person name="Roy S.W."/>
            <person name="Marshall W.F."/>
            <person name="Sood P."/>
        </authorList>
    </citation>
    <scope>NUCLEOTIDE SEQUENCE [LARGE SCALE GENOMIC DNA]</scope>
    <source>
        <strain evidence="6">WM001</strain>
    </source>
</reference>
<protein>
    <recommendedName>
        <fullName evidence="5">HSF-type DNA-binding domain-containing protein</fullName>
    </recommendedName>
</protein>
<dbReference type="PANTHER" id="PTHR10015:SF206">
    <property type="entry name" value="HSF-TYPE DNA-BINDING DOMAIN-CONTAINING PROTEIN"/>
    <property type="match status" value="1"/>
</dbReference>
<sequence length="176" mass="20860">MKGTTSQFIKCLYSIVNNPTLETIVCWANEGNAFIIKDLIEFEQRILSNYFPDIKIKEFRKKLKELSFTKCVNNETITYTHPQFQQKKPNLLRKIHCFSEIVSRKKNKINSAMTTKVRILESAQVRMEEKAANLEKKFQKIIDFNKCIINQLNQHFAMSEYYTEYIKKLMSKQNTE</sequence>
<dbReference type="OrthoDB" id="60033at2759"/>
<keyword evidence="7" id="KW-1185">Reference proteome</keyword>
<dbReference type="EMBL" id="MPUH01000143">
    <property type="protein sequence ID" value="OMJ88741.1"/>
    <property type="molecule type" value="Genomic_DNA"/>
</dbReference>
<dbReference type="GO" id="GO:0003700">
    <property type="term" value="F:DNA-binding transcription factor activity"/>
    <property type="evidence" value="ECO:0007669"/>
    <property type="project" value="InterPro"/>
</dbReference>